<keyword evidence="13" id="KW-1185">Reference proteome</keyword>
<dbReference type="InterPro" id="IPR008927">
    <property type="entry name" value="6-PGluconate_DH-like_C_sf"/>
</dbReference>
<dbReference type="InterPro" id="IPR013328">
    <property type="entry name" value="6PGD_dom2"/>
</dbReference>
<evidence type="ECO:0000256" key="6">
    <source>
        <dbReference type="ARBA" id="ARBA00022857"/>
    </source>
</evidence>
<keyword evidence="6" id="KW-0521">NADP</keyword>
<comment type="pathway">
    <text evidence="2">Cofactor biosynthesis; (R)-pantothenate biosynthesis; (R)-pantoate from 3-methyl-2-oxobutanoate: step 2/2.</text>
</comment>
<evidence type="ECO:0000256" key="7">
    <source>
        <dbReference type="ARBA" id="ARBA00023002"/>
    </source>
</evidence>
<dbReference type="PANTHER" id="PTHR21708">
    <property type="entry name" value="PROBABLE 2-DEHYDROPANTOATE 2-REDUCTASE"/>
    <property type="match status" value="1"/>
</dbReference>
<dbReference type="SUPFAM" id="SSF48179">
    <property type="entry name" value="6-phosphogluconate dehydrogenase C-terminal domain-like"/>
    <property type="match status" value="1"/>
</dbReference>
<dbReference type="Gene3D" id="1.10.1040.10">
    <property type="entry name" value="N-(1-d-carboxylethyl)-l-norvaline Dehydrogenase, domain 2"/>
    <property type="match status" value="1"/>
</dbReference>
<dbReference type="InterPro" id="IPR013332">
    <property type="entry name" value="KPR_N"/>
</dbReference>
<dbReference type="EMBL" id="AP021879">
    <property type="protein sequence ID" value="BBO89710.1"/>
    <property type="molecule type" value="Genomic_DNA"/>
</dbReference>
<dbReference type="Gene3D" id="3.40.50.720">
    <property type="entry name" value="NAD(P)-binding Rossmann-like Domain"/>
    <property type="match status" value="1"/>
</dbReference>
<dbReference type="GO" id="GO:0005737">
    <property type="term" value="C:cytoplasm"/>
    <property type="evidence" value="ECO:0007669"/>
    <property type="project" value="TreeGrafter"/>
</dbReference>
<dbReference type="EC" id="1.1.1.169" evidence="4"/>
<dbReference type="InterPro" id="IPR036291">
    <property type="entry name" value="NAD(P)-bd_dom_sf"/>
</dbReference>
<dbReference type="RefSeq" id="WP_155310857.1">
    <property type="nucleotide sequence ID" value="NZ_AP021879.1"/>
</dbReference>
<evidence type="ECO:0000256" key="4">
    <source>
        <dbReference type="ARBA" id="ARBA00013014"/>
    </source>
</evidence>
<protein>
    <recommendedName>
        <fullName evidence="5">2-dehydropantoate 2-reductase</fullName>
        <ecNumber evidence="4">1.1.1.169</ecNumber>
    </recommendedName>
    <alternativeName>
        <fullName evidence="8">Ketopantoate reductase</fullName>
    </alternativeName>
</protein>
<name>A0A5K8ACP2_9BACT</name>
<dbReference type="NCBIfam" id="NF005089">
    <property type="entry name" value="PRK06522.1-4"/>
    <property type="match status" value="1"/>
</dbReference>
<dbReference type="Proteomes" id="UP000422108">
    <property type="component" value="Chromosome"/>
</dbReference>
<evidence type="ECO:0000256" key="5">
    <source>
        <dbReference type="ARBA" id="ARBA00019465"/>
    </source>
</evidence>
<sequence length="328" mass="34557">MKKVCIYGIGAVGGFLGAMLARSGCEVSAVARGATLEALEKNGLRLEMENQRFTQPIRVSEDPKALGVQDLVIVAVKAQSLSSITSGIPALIGPQTTILTAMNGVPWWFFDGFGGKCAGLRLTSVDPTGAIAAAIPTGQVVGGVVHGSFALNEPGFVRHVFGKKMIIGKPDGTPTRPLPELAGLLGEAGMEIDVSEHIQRDIWFKLWGNMTMNPVSAITGATCDKILDDPLVNRFCLNIMAEAAGIGAIFGCPIEQSGEDRNAMTRKLGAFKTSMLQDVEAGRAVELDALVGAVQEIGRHVGVETPTIDTLLGLARLHAQVRGLYPVA</sequence>
<evidence type="ECO:0000259" key="11">
    <source>
        <dbReference type="Pfam" id="PF08546"/>
    </source>
</evidence>
<comment type="catalytic activity">
    <reaction evidence="9">
        <text>(R)-pantoate + NADP(+) = 2-dehydropantoate + NADPH + H(+)</text>
        <dbReference type="Rhea" id="RHEA:16233"/>
        <dbReference type="ChEBI" id="CHEBI:11561"/>
        <dbReference type="ChEBI" id="CHEBI:15378"/>
        <dbReference type="ChEBI" id="CHEBI:15980"/>
        <dbReference type="ChEBI" id="CHEBI:57783"/>
        <dbReference type="ChEBI" id="CHEBI:58349"/>
        <dbReference type="EC" id="1.1.1.169"/>
    </reaction>
</comment>
<comment type="function">
    <text evidence="1">Catalyzes the NADPH-dependent reduction of ketopantoate into pantoic acid.</text>
</comment>
<comment type="similarity">
    <text evidence="3">Belongs to the ketopantoate reductase family.</text>
</comment>
<evidence type="ECO:0000313" key="13">
    <source>
        <dbReference type="Proteomes" id="UP000422108"/>
    </source>
</evidence>
<dbReference type="GO" id="GO:0015940">
    <property type="term" value="P:pantothenate biosynthetic process"/>
    <property type="evidence" value="ECO:0007669"/>
    <property type="project" value="UniProtKB-UniPathway"/>
</dbReference>
<dbReference type="SUPFAM" id="SSF51735">
    <property type="entry name" value="NAD(P)-binding Rossmann-fold domains"/>
    <property type="match status" value="1"/>
</dbReference>
<organism evidence="12 13">
    <name type="scientific">Desulfosarcina ovata subsp. ovata</name>
    <dbReference type="NCBI Taxonomy" id="2752305"/>
    <lineage>
        <taxon>Bacteria</taxon>
        <taxon>Pseudomonadati</taxon>
        <taxon>Thermodesulfobacteriota</taxon>
        <taxon>Desulfobacteria</taxon>
        <taxon>Desulfobacterales</taxon>
        <taxon>Desulfosarcinaceae</taxon>
        <taxon>Desulfosarcina</taxon>
    </lineage>
</organism>
<evidence type="ECO:0000256" key="2">
    <source>
        <dbReference type="ARBA" id="ARBA00004994"/>
    </source>
</evidence>
<dbReference type="FunFam" id="1.10.1040.10:FF:000017">
    <property type="entry name" value="2-dehydropantoate 2-reductase"/>
    <property type="match status" value="1"/>
</dbReference>
<evidence type="ECO:0000256" key="8">
    <source>
        <dbReference type="ARBA" id="ARBA00032024"/>
    </source>
</evidence>
<evidence type="ECO:0000313" key="12">
    <source>
        <dbReference type="EMBL" id="BBO89710.1"/>
    </source>
</evidence>
<gene>
    <name evidence="12" type="primary">panE-2</name>
    <name evidence="12" type="ORF">DSCOOX_28900</name>
</gene>
<dbReference type="InterPro" id="IPR051402">
    <property type="entry name" value="KPR-Related"/>
</dbReference>
<keyword evidence="7" id="KW-0560">Oxidoreductase</keyword>
<accession>A0A5K8ACP2</accession>
<reference evidence="12 13" key="1">
    <citation type="submission" date="2019-11" db="EMBL/GenBank/DDBJ databases">
        <title>Comparative genomics of hydrocarbon-degrading Desulfosarcina strains.</title>
        <authorList>
            <person name="Watanabe M."/>
            <person name="Kojima H."/>
            <person name="Fukui M."/>
        </authorList>
    </citation>
    <scope>NUCLEOTIDE SEQUENCE [LARGE SCALE GENOMIC DNA]</scope>
    <source>
        <strain evidence="13">oXyS1</strain>
    </source>
</reference>
<evidence type="ECO:0000259" key="10">
    <source>
        <dbReference type="Pfam" id="PF02558"/>
    </source>
</evidence>
<dbReference type="InterPro" id="IPR013752">
    <property type="entry name" value="KPA_reductase"/>
</dbReference>
<dbReference type="FunFam" id="3.40.50.720:FF:000307">
    <property type="entry name" value="2-dehydropantoate 2-reductase"/>
    <property type="match status" value="1"/>
</dbReference>
<evidence type="ECO:0000256" key="3">
    <source>
        <dbReference type="ARBA" id="ARBA00007870"/>
    </source>
</evidence>
<feature type="domain" description="Ketopantoate reductase N-terminal" evidence="10">
    <location>
        <begin position="4"/>
        <end position="105"/>
    </location>
</feature>
<proteinExistence type="inferred from homology"/>
<dbReference type="PANTHER" id="PTHR21708:SF45">
    <property type="entry name" value="2-DEHYDROPANTOATE 2-REDUCTASE"/>
    <property type="match status" value="1"/>
</dbReference>
<evidence type="ECO:0000256" key="1">
    <source>
        <dbReference type="ARBA" id="ARBA00002919"/>
    </source>
</evidence>
<feature type="domain" description="Ketopantoate reductase C-terminal" evidence="11">
    <location>
        <begin position="198"/>
        <end position="317"/>
    </location>
</feature>
<evidence type="ECO:0000256" key="9">
    <source>
        <dbReference type="ARBA" id="ARBA00048793"/>
    </source>
</evidence>
<dbReference type="GO" id="GO:0008677">
    <property type="term" value="F:2-dehydropantoate 2-reductase activity"/>
    <property type="evidence" value="ECO:0007669"/>
    <property type="project" value="UniProtKB-EC"/>
</dbReference>
<dbReference type="AlphaFoldDB" id="A0A5K8ACP2"/>
<dbReference type="Pfam" id="PF02558">
    <property type="entry name" value="ApbA"/>
    <property type="match status" value="1"/>
</dbReference>
<dbReference type="Pfam" id="PF08546">
    <property type="entry name" value="ApbA_C"/>
    <property type="match status" value="1"/>
</dbReference>
<dbReference type="UniPathway" id="UPA00028">
    <property type="reaction ID" value="UER00004"/>
</dbReference>